<keyword evidence="3" id="KW-1185">Reference proteome</keyword>
<name>A0A6A6GLJ2_9PEZI</name>
<reference evidence="3" key="1">
    <citation type="journal article" date="2020" name="Stud. Mycol.">
        <title>101 Dothideomycetes genomes: A test case for predicting lifestyles and emergence of pathogens.</title>
        <authorList>
            <person name="Haridas S."/>
            <person name="Albert R."/>
            <person name="Binder M."/>
            <person name="Bloem J."/>
            <person name="LaButti K."/>
            <person name="Salamov A."/>
            <person name="Andreopoulos B."/>
            <person name="Baker S."/>
            <person name="Barry K."/>
            <person name="Bills G."/>
            <person name="Bluhm B."/>
            <person name="Cannon C."/>
            <person name="Castanera R."/>
            <person name="Culley D."/>
            <person name="Daum C."/>
            <person name="Ezra D."/>
            <person name="Gonzalez J."/>
            <person name="Henrissat B."/>
            <person name="Kuo A."/>
            <person name="Liang C."/>
            <person name="Lipzen A."/>
            <person name="Lutzoni F."/>
            <person name="Magnuson J."/>
            <person name="Mondo S."/>
            <person name="Nolan M."/>
            <person name="Ohm R."/>
            <person name="Pangilinan J."/>
            <person name="Park H.-J."/>
            <person name="Ramirez L."/>
            <person name="Alfaro M."/>
            <person name="Sun H."/>
            <person name="Tritt A."/>
            <person name="Yoshinaga Y."/>
            <person name="Zwiers L.-H."/>
            <person name="Turgeon B."/>
            <person name="Goodwin S."/>
            <person name="Spatafora J."/>
            <person name="Crous P."/>
            <person name="Grigoriev I."/>
        </authorList>
    </citation>
    <scope>NUCLEOTIDE SEQUENCE [LARGE SCALE GENOMIC DNA]</scope>
    <source>
        <strain evidence="3">CECT 20119</strain>
    </source>
</reference>
<evidence type="ECO:0000313" key="3">
    <source>
        <dbReference type="Proteomes" id="UP000799538"/>
    </source>
</evidence>
<protein>
    <submittedName>
        <fullName evidence="2">Uncharacterized protein</fullName>
    </submittedName>
</protein>
<dbReference type="AlphaFoldDB" id="A0A6A6GLJ2"/>
<proteinExistence type="predicted"/>
<evidence type="ECO:0000313" key="2">
    <source>
        <dbReference type="EMBL" id="KAF2226537.1"/>
    </source>
</evidence>
<accession>A0A6A6GLJ2</accession>
<dbReference type="Proteomes" id="UP000799538">
    <property type="component" value="Unassembled WGS sequence"/>
</dbReference>
<gene>
    <name evidence="2" type="ORF">BDZ85DRAFT_256337</name>
</gene>
<dbReference type="EMBL" id="ML992502">
    <property type="protein sequence ID" value="KAF2226537.1"/>
    <property type="molecule type" value="Genomic_DNA"/>
</dbReference>
<sequence>MRPTPEGVDQGAEMAAAEIWLAPRDREGEPRCGMSSQGFARFNRRSSSSSR</sequence>
<evidence type="ECO:0000256" key="1">
    <source>
        <dbReference type="SAM" id="MobiDB-lite"/>
    </source>
</evidence>
<feature type="region of interest" description="Disordered" evidence="1">
    <location>
        <begin position="23"/>
        <end position="51"/>
    </location>
</feature>
<organism evidence="2 3">
    <name type="scientific">Elsinoe ampelina</name>
    <dbReference type="NCBI Taxonomy" id="302913"/>
    <lineage>
        <taxon>Eukaryota</taxon>
        <taxon>Fungi</taxon>
        <taxon>Dikarya</taxon>
        <taxon>Ascomycota</taxon>
        <taxon>Pezizomycotina</taxon>
        <taxon>Dothideomycetes</taxon>
        <taxon>Dothideomycetidae</taxon>
        <taxon>Myriangiales</taxon>
        <taxon>Elsinoaceae</taxon>
        <taxon>Elsinoe</taxon>
    </lineage>
</organism>